<sequence>MSRGSAAEAQVVSGDQTTETADDETPNKEELEIAWRIASRKTSKSKFTKIRNRIISLLEDASASCLLKADARVTQLDQWLDKLFDEALEVKSAVARYLDNHSSSRNSSVRSSKKSATVKSKISKSTDKQQSARISRRREERKSIRKKTAASGKSKPDNYRDTVDWVESQQNIRATTNERSQLNSNSDSVEKEIRQLEEEIKTIRAARQAVSDLQMPVMTNRQTNVELSRSTRADEGNSNKLSNHLERIHLPTFSGDKTKFEEWKARFTVCVDKTDASTMHKLIRLRSLLRGEAEELLEDLGWESSDYYSA</sequence>
<name>A0A6S7GJH5_PARCT</name>
<dbReference type="Proteomes" id="UP001152795">
    <property type="component" value="Unassembled WGS sequence"/>
</dbReference>
<proteinExistence type="predicted"/>
<dbReference type="OrthoDB" id="5865523at2759"/>
<feature type="region of interest" description="Disordered" evidence="2">
    <location>
        <begin position="100"/>
        <end position="163"/>
    </location>
</feature>
<dbReference type="AlphaFoldDB" id="A0A6S7GJH5"/>
<feature type="compositionally biased region" description="Low complexity" evidence="2">
    <location>
        <begin position="103"/>
        <end position="120"/>
    </location>
</feature>
<feature type="compositionally biased region" description="Basic and acidic residues" evidence="2">
    <location>
        <begin position="154"/>
        <end position="163"/>
    </location>
</feature>
<evidence type="ECO:0000256" key="2">
    <source>
        <dbReference type="SAM" id="MobiDB-lite"/>
    </source>
</evidence>
<dbReference type="EMBL" id="CACRXK020002287">
    <property type="protein sequence ID" value="CAB3993574.1"/>
    <property type="molecule type" value="Genomic_DNA"/>
</dbReference>
<organism evidence="3 4">
    <name type="scientific">Paramuricea clavata</name>
    <name type="common">Red gorgonian</name>
    <name type="synonym">Violescent sea-whip</name>
    <dbReference type="NCBI Taxonomy" id="317549"/>
    <lineage>
        <taxon>Eukaryota</taxon>
        <taxon>Metazoa</taxon>
        <taxon>Cnidaria</taxon>
        <taxon>Anthozoa</taxon>
        <taxon>Octocorallia</taxon>
        <taxon>Malacalcyonacea</taxon>
        <taxon>Plexauridae</taxon>
        <taxon>Paramuricea</taxon>
    </lineage>
</organism>
<evidence type="ECO:0000313" key="4">
    <source>
        <dbReference type="Proteomes" id="UP001152795"/>
    </source>
</evidence>
<evidence type="ECO:0000256" key="1">
    <source>
        <dbReference type="SAM" id="Coils"/>
    </source>
</evidence>
<comment type="caution">
    <text evidence="3">The sequence shown here is derived from an EMBL/GenBank/DDBJ whole genome shotgun (WGS) entry which is preliminary data.</text>
</comment>
<reference evidence="3" key="1">
    <citation type="submission" date="2020-04" db="EMBL/GenBank/DDBJ databases">
        <authorList>
            <person name="Alioto T."/>
            <person name="Alioto T."/>
            <person name="Gomez Garrido J."/>
        </authorList>
    </citation>
    <scope>NUCLEOTIDE SEQUENCE</scope>
    <source>
        <strain evidence="3">A484AB</strain>
    </source>
</reference>
<protein>
    <submittedName>
        <fullName evidence="3">Uncharacterized protein</fullName>
    </submittedName>
</protein>
<keyword evidence="1" id="KW-0175">Coiled coil</keyword>
<gene>
    <name evidence="3" type="ORF">PACLA_8A041198</name>
</gene>
<feature type="coiled-coil region" evidence="1">
    <location>
        <begin position="172"/>
        <end position="213"/>
    </location>
</feature>
<feature type="region of interest" description="Disordered" evidence="2">
    <location>
        <begin position="1"/>
        <end position="28"/>
    </location>
</feature>
<evidence type="ECO:0000313" key="3">
    <source>
        <dbReference type="EMBL" id="CAB3993574.1"/>
    </source>
</evidence>
<accession>A0A6S7GJH5</accession>
<keyword evidence="4" id="KW-1185">Reference proteome</keyword>